<evidence type="ECO:0000256" key="2">
    <source>
        <dbReference type="SAM" id="Phobius"/>
    </source>
</evidence>
<evidence type="ECO:0000313" key="3">
    <source>
        <dbReference type="EMBL" id="KAK7068659.1"/>
    </source>
</evidence>
<sequence>MLHKPHPLFPSAHTEAQAPGKVSVSSSCRRAKASVSVHESALKHISIGVFPRKFEMVFKVNERVMAKWPGSTLWFEGVVVDLNDVEYQVRFNDEGQSEYVLRHREVRSYSSFQRSRSRSRGRSNSRGRSAGRQPKKAEYEPEIVAPKVERKVASLNAKIEPKVEVDKVSLKVSDNLGPRTSTPARQSPRIAAMQDSKNAVDGQMNNVNATKGIRDKSIDASGKKADVPARGIVSRIKGGMSCLGSCIKSGIFMLIPSKATVEALLGIVIILALPLVLNRMCTKNKCTVMELPSIPREVKQYYDLTAIAIVGSLLLGVLILSLIPLGRKVNLANGSTLRCNAYPRHIYGSDGCNISAPLRSSSIPIRRFEEPRREQRLLSL</sequence>
<reference evidence="3 4" key="1">
    <citation type="submission" date="2023-11" db="EMBL/GenBank/DDBJ databases">
        <title>Halocaridina rubra genome assembly.</title>
        <authorList>
            <person name="Smith C."/>
        </authorList>
    </citation>
    <scope>NUCLEOTIDE SEQUENCE [LARGE SCALE GENOMIC DNA]</scope>
    <source>
        <strain evidence="3">EP-1</strain>
        <tissue evidence="3">Whole</tissue>
    </source>
</reference>
<proteinExistence type="predicted"/>
<keyword evidence="2" id="KW-0472">Membrane</keyword>
<feature type="transmembrane region" description="Helical" evidence="2">
    <location>
        <begin position="263"/>
        <end position="281"/>
    </location>
</feature>
<protein>
    <submittedName>
        <fullName evidence="3">Uncharacterized protein</fullName>
    </submittedName>
</protein>
<comment type="caution">
    <text evidence="3">The sequence shown here is derived from an EMBL/GenBank/DDBJ whole genome shotgun (WGS) entry which is preliminary data.</text>
</comment>
<evidence type="ECO:0000313" key="4">
    <source>
        <dbReference type="Proteomes" id="UP001381693"/>
    </source>
</evidence>
<dbReference type="EMBL" id="JAXCGZ010017161">
    <property type="protein sequence ID" value="KAK7068659.1"/>
    <property type="molecule type" value="Genomic_DNA"/>
</dbReference>
<feature type="region of interest" description="Disordered" evidence="1">
    <location>
        <begin position="110"/>
        <end position="142"/>
    </location>
</feature>
<accession>A0AAN8WYA9</accession>
<organism evidence="3 4">
    <name type="scientific">Halocaridina rubra</name>
    <name type="common">Hawaiian red shrimp</name>
    <dbReference type="NCBI Taxonomy" id="373956"/>
    <lineage>
        <taxon>Eukaryota</taxon>
        <taxon>Metazoa</taxon>
        <taxon>Ecdysozoa</taxon>
        <taxon>Arthropoda</taxon>
        <taxon>Crustacea</taxon>
        <taxon>Multicrustacea</taxon>
        <taxon>Malacostraca</taxon>
        <taxon>Eumalacostraca</taxon>
        <taxon>Eucarida</taxon>
        <taxon>Decapoda</taxon>
        <taxon>Pleocyemata</taxon>
        <taxon>Caridea</taxon>
        <taxon>Atyoidea</taxon>
        <taxon>Atyidae</taxon>
        <taxon>Halocaridina</taxon>
    </lineage>
</organism>
<feature type="region of interest" description="Disordered" evidence="1">
    <location>
        <begin position="1"/>
        <end position="23"/>
    </location>
</feature>
<keyword evidence="4" id="KW-1185">Reference proteome</keyword>
<dbReference type="AlphaFoldDB" id="A0AAN8WYA9"/>
<feature type="compositionally biased region" description="Basic residues" evidence="1">
    <location>
        <begin position="115"/>
        <end position="125"/>
    </location>
</feature>
<gene>
    <name evidence="3" type="ORF">SK128_000005</name>
</gene>
<dbReference type="SUPFAM" id="SSF63748">
    <property type="entry name" value="Tudor/PWWP/MBT"/>
    <property type="match status" value="1"/>
</dbReference>
<keyword evidence="2" id="KW-1133">Transmembrane helix</keyword>
<evidence type="ECO:0000256" key="1">
    <source>
        <dbReference type="SAM" id="MobiDB-lite"/>
    </source>
</evidence>
<feature type="region of interest" description="Disordered" evidence="1">
    <location>
        <begin position="174"/>
        <end position="197"/>
    </location>
</feature>
<feature type="transmembrane region" description="Helical" evidence="2">
    <location>
        <begin position="301"/>
        <end position="323"/>
    </location>
</feature>
<keyword evidence="2" id="KW-0812">Transmembrane</keyword>
<dbReference type="Proteomes" id="UP001381693">
    <property type="component" value="Unassembled WGS sequence"/>
</dbReference>
<name>A0AAN8WYA9_HALRR</name>
<dbReference type="Gene3D" id="2.30.30.140">
    <property type="match status" value="1"/>
</dbReference>